<comment type="caution">
    <text evidence="1">The sequence shown here is derived from an EMBL/GenBank/DDBJ whole genome shotgun (WGS) entry which is preliminary data.</text>
</comment>
<name>A0ABN7UCZ1_GIGMA</name>
<evidence type="ECO:0000313" key="1">
    <source>
        <dbReference type="EMBL" id="CAG8547338.1"/>
    </source>
</evidence>
<proteinExistence type="predicted"/>
<keyword evidence="2" id="KW-1185">Reference proteome</keyword>
<protein>
    <submittedName>
        <fullName evidence="1">40256_t:CDS:1</fullName>
    </submittedName>
</protein>
<gene>
    <name evidence="1" type="ORF">GMARGA_LOCUS4384</name>
</gene>
<evidence type="ECO:0000313" key="2">
    <source>
        <dbReference type="Proteomes" id="UP000789901"/>
    </source>
</evidence>
<organism evidence="1 2">
    <name type="scientific">Gigaspora margarita</name>
    <dbReference type="NCBI Taxonomy" id="4874"/>
    <lineage>
        <taxon>Eukaryota</taxon>
        <taxon>Fungi</taxon>
        <taxon>Fungi incertae sedis</taxon>
        <taxon>Mucoromycota</taxon>
        <taxon>Glomeromycotina</taxon>
        <taxon>Glomeromycetes</taxon>
        <taxon>Diversisporales</taxon>
        <taxon>Gigasporaceae</taxon>
        <taxon>Gigaspora</taxon>
    </lineage>
</organism>
<accession>A0ABN7UCZ1</accession>
<dbReference type="EMBL" id="CAJVQB010001713">
    <property type="protein sequence ID" value="CAG8547338.1"/>
    <property type="molecule type" value="Genomic_DNA"/>
</dbReference>
<sequence>MSTDKNSKSNELRLSNDELYHFDDELTYSDDSNYKNLDNNKWFPTGEMCCLLTKIHKNSLLPKTTRTEILKNQPRNSEIKYKAPTLEYIEIALKDKRSLLLDSLSYTNELRKLQSFKVISPNYVPPSEREEVFGEELGSNIEKENTTNKLFDKAADSRAITGHITEHKIREMGFRAATIMEVAQDYTTQVLQQINKRLYTCGKKVIISPVRIDTINRLVMAYEHYQKWLPL</sequence>
<reference evidence="1 2" key="1">
    <citation type="submission" date="2021-06" db="EMBL/GenBank/DDBJ databases">
        <authorList>
            <person name="Kallberg Y."/>
            <person name="Tangrot J."/>
            <person name="Rosling A."/>
        </authorList>
    </citation>
    <scope>NUCLEOTIDE SEQUENCE [LARGE SCALE GENOMIC DNA]</scope>
    <source>
        <strain evidence="1 2">120-4 pot B 10/14</strain>
    </source>
</reference>
<dbReference type="Proteomes" id="UP000789901">
    <property type="component" value="Unassembled WGS sequence"/>
</dbReference>